<evidence type="ECO:0000313" key="2">
    <source>
        <dbReference type="EMBL" id="TDO22838.1"/>
    </source>
</evidence>
<evidence type="ECO:0000313" key="3">
    <source>
        <dbReference type="Proteomes" id="UP000295499"/>
    </source>
</evidence>
<reference evidence="2 3" key="1">
    <citation type="submission" date="2019-03" db="EMBL/GenBank/DDBJ databases">
        <title>Genomic Encyclopedia of Archaeal and Bacterial Type Strains, Phase II (KMG-II): from individual species to whole genera.</title>
        <authorList>
            <person name="Goeker M."/>
        </authorList>
    </citation>
    <scope>NUCLEOTIDE SEQUENCE [LARGE SCALE GENOMIC DNA]</scope>
    <source>
        <strain evidence="2 3">DSM 19034</strain>
    </source>
</reference>
<organism evidence="2 3">
    <name type="scientific">Pedobacter duraquae</name>
    <dbReference type="NCBI Taxonomy" id="425511"/>
    <lineage>
        <taxon>Bacteria</taxon>
        <taxon>Pseudomonadati</taxon>
        <taxon>Bacteroidota</taxon>
        <taxon>Sphingobacteriia</taxon>
        <taxon>Sphingobacteriales</taxon>
        <taxon>Sphingobacteriaceae</taxon>
        <taxon>Pedobacter</taxon>
    </lineage>
</organism>
<dbReference type="SUPFAM" id="SSF109854">
    <property type="entry name" value="DinB/YfiT-like putative metalloenzymes"/>
    <property type="match status" value="1"/>
</dbReference>
<dbReference type="EMBL" id="SNWM01000002">
    <property type="protein sequence ID" value="TDO22838.1"/>
    <property type="molecule type" value="Genomic_DNA"/>
</dbReference>
<comment type="caution">
    <text evidence="2">The sequence shown here is derived from an EMBL/GenBank/DDBJ whole genome shotgun (WGS) entry which is preliminary data.</text>
</comment>
<dbReference type="InterPro" id="IPR024775">
    <property type="entry name" value="DinB-like"/>
</dbReference>
<keyword evidence="3" id="KW-1185">Reference proteome</keyword>
<proteinExistence type="predicted"/>
<sequence length="160" mass="18420">MSSTDNNKILIKELTDLILKGNAHASLEDALADIPLKDITVAPDNLPYNIWQLTEHIRITQWDIVEFCIDPNHKSPKWPEEYWVKPVEQVTAAQWEESIAQIKADRERFLDLLKHADLFSPLPHGSGQNVLREALLIADHTSYHLGEVLILRRLLNNWKS</sequence>
<evidence type="ECO:0000259" key="1">
    <source>
        <dbReference type="Pfam" id="PF12867"/>
    </source>
</evidence>
<dbReference type="OrthoDB" id="9798830at2"/>
<dbReference type="RefSeq" id="WP_133554523.1">
    <property type="nucleotide sequence ID" value="NZ_SNWM01000002.1"/>
</dbReference>
<name>A0A4V3C3P0_9SPHI</name>
<dbReference type="Proteomes" id="UP000295499">
    <property type="component" value="Unassembled WGS sequence"/>
</dbReference>
<protein>
    <submittedName>
        <fullName evidence="2">DinB family protein</fullName>
    </submittedName>
</protein>
<dbReference type="Pfam" id="PF12867">
    <property type="entry name" value="DinB_2"/>
    <property type="match status" value="1"/>
</dbReference>
<gene>
    <name evidence="2" type="ORF">CLV32_1823</name>
</gene>
<dbReference type="InterPro" id="IPR034660">
    <property type="entry name" value="DinB/YfiT-like"/>
</dbReference>
<dbReference type="AlphaFoldDB" id="A0A4V3C3P0"/>
<accession>A0A4V3C3P0</accession>
<dbReference type="Gene3D" id="1.20.120.450">
    <property type="entry name" value="dinb family like domain"/>
    <property type="match status" value="1"/>
</dbReference>
<feature type="domain" description="DinB-like" evidence="1">
    <location>
        <begin position="25"/>
        <end position="147"/>
    </location>
</feature>